<name>A0AAN8YJA9_SOLBU</name>
<dbReference type="PANTHER" id="PTHR31170:SF25">
    <property type="entry name" value="BNAA09G04570D PROTEIN"/>
    <property type="match status" value="1"/>
</dbReference>
<evidence type="ECO:0000313" key="1">
    <source>
        <dbReference type="EMBL" id="KAK6794066.1"/>
    </source>
</evidence>
<organism evidence="1 2">
    <name type="scientific">Solanum bulbocastanum</name>
    <name type="common">Wild potato</name>
    <dbReference type="NCBI Taxonomy" id="147425"/>
    <lineage>
        <taxon>Eukaryota</taxon>
        <taxon>Viridiplantae</taxon>
        <taxon>Streptophyta</taxon>
        <taxon>Embryophyta</taxon>
        <taxon>Tracheophyta</taxon>
        <taxon>Spermatophyta</taxon>
        <taxon>Magnoliopsida</taxon>
        <taxon>eudicotyledons</taxon>
        <taxon>Gunneridae</taxon>
        <taxon>Pentapetalae</taxon>
        <taxon>asterids</taxon>
        <taxon>lamiids</taxon>
        <taxon>Solanales</taxon>
        <taxon>Solanaceae</taxon>
        <taxon>Solanoideae</taxon>
        <taxon>Solaneae</taxon>
        <taxon>Solanum</taxon>
    </lineage>
</organism>
<accession>A0AAN8YJA9</accession>
<comment type="caution">
    <text evidence="1">The sequence shown here is derived from an EMBL/GenBank/DDBJ whole genome shotgun (WGS) entry which is preliminary data.</text>
</comment>
<dbReference type="InterPro" id="IPR004158">
    <property type="entry name" value="DUF247_pln"/>
</dbReference>
<dbReference type="PANTHER" id="PTHR31170">
    <property type="entry name" value="BNAC04G53230D PROTEIN"/>
    <property type="match status" value="1"/>
</dbReference>
<gene>
    <name evidence="1" type="ORF">RDI58_007519</name>
</gene>
<reference evidence="1 2" key="1">
    <citation type="submission" date="2024-02" db="EMBL/GenBank/DDBJ databases">
        <title>de novo genome assembly of Solanum bulbocastanum strain 11H21.</title>
        <authorList>
            <person name="Hosaka A.J."/>
        </authorList>
    </citation>
    <scope>NUCLEOTIDE SEQUENCE [LARGE SCALE GENOMIC DNA]</scope>
    <source>
        <tissue evidence="1">Young leaves</tissue>
    </source>
</reference>
<dbReference type="Proteomes" id="UP001371456">
    <property type="component" value="Unassembled WGS sequence"/>
</dbReference>
<evidence type="ECO:0000313" key="2">
    <source>
        <dbReference type="Proteomes" id="UP001371456"/>
    </source>
</evidence>
<keyword evidence="2" id="KW-1185">Reference proteome</keyword>
<dbReference type="Pfam" id="PF03140">
    <property type="entry name" value="DUF247"/>
    <property type="match status" value="1"/>
</dbReference>
<protein>
    <submittedName>
        <fullName evidence="1">Uncharacterized protein</fullName>
    </submittedName>
</protein>
<proteinExistence type="predicted"/>
<sequence length="461" mass="53605">MDVLPAEHPKHYCTLEKKMPLMQMVPLFMKEENKEDYEPKVVSFGPYYHGNEKLKFVEDFKPTAVQMFIGDDMNEAVFIAAILGEIENVKKCYLEDIIYRYTDIQLAQMMLRDGCLILNYFGPNIAAEKSIKESQTTNHLGIAVYKSIRRDMYLLENQIPFLILEILVSWRYNTPRHSFIKKMEQDSFKMFFNGKNGMIEHAEAKDDLGKNPAHLLEIFRRVIVTGPDHDPILRDNKYGSCSVDEMLRRLEDGCGKCCKDDENEEWHGGQYVFRSVTDLKSKGLYSKASGIKSLKGVRFSPTRFCRSAELKLPLMYVDMYTRVFFKNMIAYEFSPNSHITDKSVIGYVSFMKLLVVTKEDVKEMRENRIIINRLGSDDDVVQVYKDLNTYEAEDTSNFWTVKKNIENHYHSKIRTWMAELRTTYFNNPWTIIALVASLFLLCLDIVQTYYSANPPSNGPSE</sequence>
<dbReference type="AlphaFoldDB" id="A0AAN8YJA9"/>
<dbReference type="EMBL" id="JBANQN010000003">
    <property type="protein sequence ID" value="KAK6794066.1"/>
    <property type="molecule type" value="Genomic_DNA"/>
</dbReference>